<dbReference type="GO" id="GO:0006508">
    <property type="term" value="P:proteolysis"/>
    <property type="evidence" value="ECO:0007669"/>
    <property type="project" value="UniProtKB-KW"/>
</dbReference>
<dbReference type="InterPro" id="IPR018114">
    <property type="entry name" value="TRYPSIN_HIS"/>
</dbReference>
<evidence type="ECO:0000313" key="7">
    <source>
        <dbReference type="Proteomes" id="UP001485043"/>
    </source>
</evidence>
<gene>
    <name evidence="6" type="ORF">WJX84_001426</name>
</gene>
<evidence type="ECO:0000256" key="4">
    <source>
        <dbReference type="SAM" id="SignalP"/>
    </source>
</evidence>
<dbReference type="Pfam" id="PF00089">
    <property type="entry name" value="Trypsin"/>
    <property type="match status" value="1"/>
</dbReference>
<evidence type="ECO:0000313" key="6">
    <source>
        <dbReference type="EMBL" id="KAK9856442.1"/>
    </source>
</evidence>
<evidence type="ECO:0000256" key="3">
    <source>
        <dbReference type="RuleBase" id="RU363034"/>
    </source>
</evidence>
<dbReference type="Proteomes" id="UP001485043">
    <property type="component" value="Unassembled WGS sequence"/>
</dbReference>
<keyword evidence="2" id="KW-1015">Disulfide bond</keyword>
<keyword evidence="4" id="KW-0732">Signal</keyword>
<dbReference type="InterPro" id="IPR001314">
    <property type="entry name" value="Peptidase_S1A"/>
</dbReference>
<dbReference type="PROSITE" id="PS00135">
    <property type="entry name" value="TRYPSIN_SER"/>
    <property type="match status" value="1"/>
</dbReference>
<protein>
    <recommendedName>
        <fullName evidence="5">Peptidase S1 domain-containing protein</fullName>
    </recommendedName>
</protein>
<dbReference type="PANTHER" id="PTHR24276">
    <property type="entry name" value="POLYSERASE-RELATED"/>
    <property type="match status" value="1"/>
</dbReference>
<evidence type="ECO:0000256" key="2">
    <source>
        <dbReference type="ARBA" id="ARBA00023157"/>
    </source>
</evidence>
<dbReference type="SMART" id="SM00020">
    <property type="entry name" value="Tryp_SPc"/>
    <property type="match status" value="1"/>
</dbReference>
<dbReference type="AlphaFoldDB" id="A0AAW1STX7"/>
<proteinExistence type="inferred from homology"/>
<evidence type="ECO:0000259" key="5">
    <source>
        <dbReference type="PROSITE" id="PS50240"/>
    </source>
</evidence>
<keyword evidence="3" id="KW-0720">Serine protease</keyword>
<reference evidence="6 7" key="1">
    <citation type="journal article" date="2024" name="Nat. Commun.">
        <title>Phylogenomics reveals the evolutionary origins of lichenization in chlorophyte algae.</title>
        <authorList>
            <person name="Puginier C."/>
            <person name="Libourel C."/>
            <person name="Otte J."/>
            <person name="Skaloud P."/>
            <person name="Haon M."/>
            <person name="Grisel S."/>
            <person name="Petersen M."/>
            <person name="Berrin J.G."/>
            <person name="Delaux P.M."/>
            <person name="Dal Grande F."/>
            <person name="Keller J."/>
        </authorList>
    </citation>
    <scope>NUCLEOTIDE SEQUENCE [LARGE SCALE GENOMIC DNA]</scope>
    <source>
        <strain evidence="6 7">SAG 2523</strain>
    </source>
</reference>
<keyword evidence="3" id="KW-0378">Hydrolase</keyword>
<dbReference type="Gene3D" id="2.40.10.10">
    <property type="entry name" value="Trypsin-like serine proteases"/>
    <property type="match status" value="2"/>
</dbReference>
<dbReference type="InterPro" id="IPR009003">
    <property type="entry name" value="Peptidase_S1_PA"/>
</dbReference>
<comment type="similarity">
    <text evidence="1">Belongs to the peptidase S1 family.</text>
</comment>
<feature type="chain" id="PRO_5043957267" description="Peptidase S1 domain-containing protein" evidence="4">
    <location>
        <begin position="27"/>
        <end position="254"/>
    </location>
</feature>
<dbReference type="InterPro" id="IPR050430">
    <property type="entry name" value="Peptidase_S1"/>
</dbReference>
<dbReference type="InterPro" id="IPR043504">
    <property type="entry name" value="Peptidase_S1_PA_chymotrypsin"/>
</dbReference>
<dbReference type="InterPro" id="IPR033116">
    <property type="entry name" value="TRYPSIN_SER"/>
</dbReference>
<dbReference type="PRINTS" id="PR00722">
    <property type="entry name" value="CHYMOTRYPSIN"/>
</dbReference>
<dbReference type="SUPFAM" id="SSF50494">
    <property type="entry name" value="Trypsin-like serine proteases"/>
    <property type="match status" value="2"/>
</dbReference>
<dbReference type="PANTHER" id="PTHR24276:SF98">
    <property type="entry name" value="FI18310P1-RELATED"/>
    <property type="match status" value="1"/>
</dbReference>
<dbReference type="PROSITE" id="PS00134">
    <property type="entry name" value="TRYPSIN_HIS"/>
    <property type="match status" value="1"/>
</dbReference>
<sequence>MDAHSSITGTLLLLCAVLVVLGSAESAATTRRELIVNGDDAAEGRYPWFVSVRSFQIDGSYAHECGGSLIDDRLVLTAAHCFGDPGDASLPAASAENFTTVGLSEADFPPALAPGGLKVVVVGAEDPFSGQLRGVQLLEEVIIGSLTEREPCENALTSVFQSQDASRQPTIVDEGQICAGAATEEEIMEDAAEIAALIGNLTGPAEETALEVLHQISRFNDTCQGDSGGPLFIKGMQSCHTRSHIHVVAVPHLQ</sequence>
<feature type="domain" description="Peptidase S1" evidence="5">
    <location>
        <begin position="35"/>
        <end position="254"/>
    </location>
</feature>
<organism evidence="6 7">
    <name type="scientific">Apatococcus fuscideae</name>
    <dbReference type="NCBI Taxonomy" id="2026836"/>
    <lineage>
        <taxon>Eukaryota</taxon>
        <taxon>Viridiplantae</taxon>
        <taxon>Chlorophyta</taxon>
        <taxon>core chlorophytes</taxon>
        <taxon>Trebouxiophyceae</taxon>
        <taxon>Chlorellales</taxon>
        <taxon>Chlorellaceae</taxon>
        <taxon>Apatococcus</taxon>
    </lineage>
</organism>
<evidence type="ECO:0000256" key="1">
    <source>
        <dbReference type="ARBA" id="ARBA00007664"/>
    </source>
</evidence>
<comment type="caution">
    <text evidence="6">The sequence shown here is derived from an EMBL/GenBank/DDBJ whole genome shotgun (WGS) entry which is preliminary data.</text>
</comment>
<dbReference type="InterPro" id="IPR001254">
    <property type="entry name" value="Trypsin_dom"/>
</dbReference>
<name>A0AAW1STX7_9CHLO</name>
<dbReference type="PROSITE" id="PS50240">
    <property type="entry name" value="TRYPSIN_DOM"/>
    <property type="match status" value="1"/>
</dbReference>
<dbReference type="GO" id="GO:0004252">
    <property type="term" value="F:serine-type endopeptidase activity"/>
    <property type="evidence" value="ECO:0007669"/>
    <property type="project" value="InterPro"/>
</dbReference>
<dbReference type="EMBL" id="JALJOV010001014">
    <property type="protein sequence ID" value="KAK9856442.1"/>
    <property type="molecule type" value="Genomic_DNA"/>
</dbReference>
<feature type="signal peptide" evidence="4">
    <location>
        <begin position="1"/>
        <end position="26"/>
    </location>
</feature>
<accession>A0AAW1STX7</accession>
<keyword evidence="3" id="KW-0645">Protease</keyword>
<keyword evidence="7" id="KW-1185">Reference proteome</keyword>